<comment type="caution">
    <text evidence="2">The sequence shown here is derived from an EMBL/GenBank/DDBJ whole genome shotgun (WGS) entry which is preliminary data.</text>
</comment>
<organism evidence="2 3">
    <name type="scientific">Brunnivagina elsteri CCALA 953</name>
    <dbReference type="NCBI Taxonomy" id="987040"/>
    <lineage>
        <taxon>Bacteria</taxon>
        <taxon>Bacillati</taxon>
        <taxon>Cyanobacteriota</taxon>
        <taxon>Cyanophyceae</taxon>
        <taxon>Nostocales</taxon>
        <taxon>Calotrichaceae</taxon>
        <taxon>Brunnivagina</taxon>
    </lineage>
</organism>
<dbReference type="Pfam" id="PF12770">
    <property type="entry name" value="CHAT"/>
    <property type="match status" value="1"/>
</dbReference>
<dbReference type="RefSeq" id="WP_095721984.1">
    <property type="nucleotide sequence ID" value="NZ_NTFS01000114.1"/>
</dbReference>
<gene>
    <name evidence="2" type="ORF">CK510_12325</name>
</gene>
<dbReference type="OrthoDB" id="433405at2"/>
<protein>
    <submittedName>
        <fullName evidence="2">CHAT domain-containing protein</fullName>
    </submittedName>
</protein>
<evidence type="ECO:0000313" key="3">
    <source>
        <dbReference type="Proteomes" id="UP000218238"/>
    </source>
</evidence>
<proteinExistence type="predicted"/>
<reference evidence="2 3" key="1">
    <citation type="submission" date="2017-08" db="EMBL/GenBank/DDBJ databases">
        <title>Draft genome sequence of filamentous cyanobacterium Calothrix elsteri CCALA 953.</title>
        <authorList>
            <person name="Gagunashvili A.N."/>
            <person name="Elster J."/>
            <person name="Andresson O.S."/>
        </authorList>
    </citation>
    <scope>NUCLEOTIDE SEQUENCE [LARGE SCALE GENOMIC DNA]</scope>
    <source>
        <strain evidence="2 3">CCALA 953</strain>
    </source>
</reference>
<sequence>MDLNLAKNLYGSLEDPNNDEYLQPAGDLYQLIIAPLKEELNKKGINNLLFIADEGLRSVPFAALHDGKQFLVENYSVGFTPALSITDTRYVDIRNTQVLAMGASKFQQLNPLPAVPEELSIVAKDIWKGKFFLNQNFTLNNLKSIRSSQPFGIIHLATHGEFETGTPDNSYVQFWNDKLKLSQMRDLGLNNPTVELLVLSACRTALGDREAELGFGGFAYQAGVKTALASLWQVSDSGTLGLMTEFYKHLKTAPIKAEALRQAQIAMIKGQVTIENGQMRTSVRSVTLPPESPESKQTKDLKHPFYWSAFTMIGSPW</sequence>
<keyword evidence="3" id="KW-1185">Reference proteome</keyword>
<accession>A0A2A2TJ55</accession>
<dbReference type="EMBL" id="NTFS01000114">
    <property type="protein sequence ID" value="PAX54545.1"/>
    <property type="molecule type" value="Genomic_DNA"/>
</dbReference>
<dbReference type="Proteomes" id="UP000218238">
    <property type="component" value="Unassembled WGS sequence"/>
</dbReference>
<dbReference type="InterPro" id="IPR024983">
    <property type="entry name" value="CHAT_dom"/>
</dbReference>
<name>A0A2A2TJ55_9CYAN</name>
<feature type="domain" description="CHAT" evidence="1">
    <location>
        <begin position="24"/>
        <end position="315"/>
    </location>
</feature>
<evidence type="ECO:0000313" key="2">
    <source>
        <dbReference type="EMBL" id="PAX54545.1"/>
    </source>
</evidence>
<dbReference type="AlphaFoldDB" id="A0A2A2TJ55"/>
<evidence type="ECO:0000259" key="1">
    <source>
        <dbReference type="Pfam" id="PF12770"/>
    </source>
</evidence>